<comment type="similarity">
    <text evidence="2 3">Belongs to the glutamine synthetase family.</text>
</comment>
<proteinExistence type="inferred from homology"/>
<dbReference type="InterPro" id="IPR008146">
    <property type="entry name" value="Gln_synth_cat_dom"/>
</dbReference>
<evidence type="ECO:0000256" key="1">
    <source>
        <dbReference type="ARBA" id="ARBA00022598"/>
    </source>
</evidence>
<feature type="domain" description="GS catalytic" evidence="4">
    <location>
        <begin position="112"/>
        <end position="451"/>
    </location>
</feature>
<dbReference type="Gene3D" id="3.10.20.70">
    <property type="entry name" value="Glutamine synthetase, N-terminal domain"/>
    <property type="match status" value="1"/>
</dbReference>
<evidence type="ECO:0000256" key="3">
    <source>
        <dbReference type="RuleBase" id="RU000384"/>
    </source>
</evidence>
<dbReference type="RefSeq" id="WP_246920701.1">
    <property type="nucleotide sequence ID" value="NZ_CP140151.1"/>
</dbReference>
<dbReference type="PROSITE" id="PS51987">
    <property type="entry name" value="GS_CATALYTIC"/>
    <property type="match status" value="1"/>
</dbReference>
<dbReference type="SUPFAM" id="SSF54368">
    <property type="entry name" value="Glutamine synthetase, N-terminal domain"/>
    <property type="match status" value="1"/>
</dbReference>
<dbReference type="SUPFAM" id="SSF55931">
    <property type="entry name" value="Glutamine synthetase/guanido kinase"/>
    <property type="match status" value="1"/>
</dbReference>
<protein>
    <submittedName>
        <fullName evidence="5">Glutamine synthetase family protein</fullName>
        <ecNumber evidence="5">6.3.1.-</ecNumber>
    </submittedName>
</protein>
<reference evidence="5 6" key="1">
    <citation type="submission" date="2023-11" db="EMBL/GenBank/DDBJ databases">
        <title>MicrobeMod: A computational toolkit for identifying prokaryotic methylation and restriction-modification with nanopore sequencing.</title>
        <authorList>
            <person name="Crits-Christoph A."/>
            <person name="Kang S.C."/>
            <person name="Lee H."/>
            <person name="Ostrov N."/>
        </authorList>
    </citation>
    <scope>NUCLEOTIDE SEQUENCE [LARGE SCALE GENOMIC DNA]</scope>
    <source>
        <strain evidence="5 6">ATCC 43984</strain>
    </source>
</reference>
<dbReference type="Pfam" id="PF00120">
    <property type="entry name" value="Gln-synt_C"/>
    <property type="match status" value="1"/>
</dbReference>
<evidence type="ECO:0000259" key="4">
    <source>
        <dbReference type="PROSITE" id="PS51987"/>
    </source>
</evidence>
<dbReference type="Gene3D" id="3.30.590.10">
    <property type="entry name" value="Glutamine synthetase/guanido kinase, catalytic domain"/>
    <property type="match status" value="1"/>
</dbReference>
<dbReference type="SMART" id="SM01230">
    <property type="entry name" value="Gln-synt_C"/>
    <property type="match status" value="1"/>
</dbReference>
<evidence type="ECO:0000313" key="5">
    <source>
        <dbReference type="EMBL" id="WQH08487.1"/>
    </source>
</evidence>
<dbReference type="InterPro" id="IPR014746">
    <property type="entry name" value="Gln_synth/guanido_kin_cat_dom"/>
</dbReference>
<accession>A0ABZ0Y8U5</accession>
<dbReference type="PANTHER" id="PTHR43785:SF12">
    <property type="entry name" value="TYPE-1 GLUTAMINE SYNTHETASE 2"/>
    <property type="match status" value="1"/>
</dbReference>
<name>A0ABZ0Y8U5_9GAMM</name>
<dbReference type="GO" id="GO:0016874">
    <property type="term" value="F:ligase activity"/>
    <property type="evidence" value="ECO:0007669"/>
    <property type="project" value="UniProtKB-KW"/>
</dbReference>
<sequence length="451" mass="50511">MRMATNKKQDKNRDLDLFITDLNGNLRGKRLPASGLSKVRKEGLKLPRSVMGFDFWGADVLANGLVFETGDSDGTCMPVTEEPIPVPWSEAPRDQMLAMMFNPDGTPFEADPRQVLKRMVDRFAEKGLTPVMATELEFYLMDAESEKTQRPIPPALADGKGRRLANNEGYSVEEMDGFEAFFADVREACQAQGIGADTIIAEMGPGQFEVNLNHVADPLSAGDQAILFKRLVRGVSRRHGYSATFMAKPYVEESGNGFHTHFSLLDRDGHNVFDDGTEQGSDLLRHAIAGLMQLMPESMLVFAPHLNSYRRFMSGAHAPTHASWGYENRTVALRVPESPNLARRIEHRVAGADANPYLVLASVLAGALHGMDNTLEPDAPVEGDAYAEENPQYPLPCEWQDAIRRFEQSERLREYLGEEFVRVYAQAKRQERRRLNERISDVEYEAYLGLL</sequence>
<dbReference type="EC" id="6.3.1.-" evidence="5"/>
<dbReference type="EMBL" id="CP140151">
    <property type="protein sequence ID" value="WQH08487.1"/>
    <property type="molecule type" value="Genomic_DNA"/>
</dbReference>
<evidence type="ECO:0000313" key="6">
    <source>
        <dbReference type="Proteomes" id="UP001321908"/>
    </source>
</evidence>
<keyword evidence="6" id="KW-1185">Reference proteome</keyword>
<dbReference type="Proteomes" id="UP001321908">
    <property type="component" value="Chromosome"/>
</dbReference>
<keyword evidence="1 5" id="KW-0436">Ligase</keyword>
<gene>
    <name evidence="5" type="ORF">SR908_13520</name>
</gene>
<dbReference type="PANTHER" id="PTHR43785">
    <property type="entry name" value="GAMMA-GLUTAMYLPUTRESCINE SYNTHETASE"/>
    <property type="match status" value="1"/>
</dbReference>
<organism evidence="5 6">
    <name type="scientific">Chromohalobacter canadensis</name>
    <dbReference type="NCBI Taxonomy" id="141389"/>
    <lineage>
        <taxon>Bacteria</taxon>
        <taxon>Pseudomonadati</taxon>
        <taxon>Pseudomonadota</taxon>
        <taxon>Gammaproteobacteria</taxon>
        <taxon>Oceanospirillales</taxon>
        <taxon>Halomonadaceae</taxon>
        <taxon>Chromohalobacter</taxon>
    </lineage>
</organism>
<evidence type="ECO:0000256" key="2">
    <source>
        <dbReference type="PROSITE-ProRule" id="PRU01331"/>
    </source>
</evidence>
<dbReference type="InterPro" id="IPR036651">
    <property type="entry name" value="Gln_synt_N_sf"/>
</dbReference>